<sequence>MFYLFVMAVILESALALLFNWKPFVENLVPRAVRPVIAFLAAILVVHLLGMDVVAALANALDGTKHEATITGQVITAMVIAGGSAGVNTMLIALGFRSVRTPETTAPKPPPDKAWLALRALDGRSRGDLFVYLTSPPGGANALLGVIKGRSKPASILSWFVSDRGRLPSYGGHTVQPGQDYVIQVRGTDENGVPLPPATYGPLQFAKGAVVDIDVKL</sequence>
<dbReference type="AlphaFoldDB" id="A0A512NHH2"/>
<comment type="caution">
    <text evidence="2">The sequence shown here is derived from an EMBL/GenBank/DDBJ whole genome shotgun (WGS) entry which is preliminary data.</text>
</comment>
<organism evidence="2 3">
    <name type="scientific">Reyranella soli</name>
    <dbReference type="NCBI Taxonomy" id="1230389"/>
    <lineage>
        <taxon>Bacteria</taxon>
        <taxon>Pseudomonadati</taxon>
        <taxon>Pseudomonadota</taxon>
        <taxon>Alphaproteobacteria</taxon>
        <taxon>Hyphomicrobiales</taxon>
        <taxon>Reyranellaceae</taxon>
        <taxon>Reyranella</taxon>
    </lineage>
</organism>
<feature type="transmembrane region" description="Helical" evidence="1">
    <location>
        <begin position="32"/>
        <end position="58"/>
    </location>
</feature>
<protein>
    <submittedName>
        <fullName evidence="2">Uncharacterized protein</fullName>
    </submittedName>
</protein>
<feature type="transmembrane region" description="Helical" evidence="1">
    <location>
        <begin position="70"/>
        <end position="96"/>
    </location>
</feature>
<accession>A0A512NHH2</accession>
<reference evidence="2 3" key="1">
    <citation type="submission" date="2019-07" db="EMBL/GenBank/DDBJ databases">
        <title>Whole genome shotgun sequence of Reyranella soli NBRC 108950.</title>
        <authorList>
            <person name="Hosoyama A."/>
            <person name="Uohara A."/>
            <person name="Ohji S."/>
            <person name="Ichikawa N."/>
        </authorList>
    </citation>
    <scope>NUCLEOTIDE SEQUENCE [LARGE SCALE GENOMIC DNA]</scope>
    <source>
        <strain evidence="2 3">NBRC 108950</strain>
    </source>
</reference>
<evidence type="ECO:0000313" key="3">
    <source>
        <dbReference type="Proteomes" id="UP000321058"/>
    </source>
</evidence>
<name>A0A512NHH2_9HYPH</name>
<dbReference type="Proteomes" id="UP000321058">
    <property type="component" value="Unassembled WGS sequence"/>
</dbReference>
<dbReference type="EMBL" id="BKAJ01000098">
    <property type="protein sequence ID" value="GEP58355.1"/>
    <property type="molecule type" value="Genomic_DNA"/>
</dbReference>
<evidence type="ECO:0000313" key="2">
    <source>
        <dbReference type="EMBL" id="GEP58355.1"/>
    </source>
</evidence>
<keyword evidence="1" id="KW-1133">Transmembrane helix</keyword>
<keyword evidence="1" id="KW-0472">Membrane</keyword>
<evidence type="ECO:0000256" key="1">
    <source>
        <dbReference type="SAM" id="Phobius"/>
    </source>
</evidence>
<keyword evidence="3" id="KW-1185">Reference proteome</keyword>
<gene>
    <name evidence="2" type="ORF">RSO01_55210</name>
</gene>
<keyword evidence="1" id="KW-0812">Transmembrane</keyword>
<proteinExistence type="predicted"/>